<accession>A0A448GWN1</accession>
<dbReference type="InterPro" id="IPR012334">
    <property type="entry name" value="Pectin_lyas_fold"/>
</dbReference>
<gene>
    <name evidence="3" type="primary">fhaB_3</name>
    <name evidence="3" type="ORF">NCTC10297_01144</name>
</gene>
<dbReference type="Pfam" id="PF13332">
    <property type="entry name" value="Fil_haemagg_2"/>
    <property type="match status" value="2"/>
</dbReference>
<name>A0A448GWN1_9GAMM</name>
<dbReference type="InterPro" id="IPR008638">
    <property type="entry name" value="FhaB/CdiA-like_TPS"/>
</dbReference>
<dbReference type="RefSeq" id="WP_126330679.1">
    <property type="nucleotide sequence ID" value="NZ_LR134343.1"/>
</dbReference>
<feature type="domain" description="Filamentous haemagglutinin FhaB/tRNA nuclease CdiA-like TPS" evidence="2">
    <location>
        <begin position="93"/>
        <end position="213"/>
    </location>
</feature>
<dbReference type="Proteomes" id="UP000274100">
    <property type="component" value="Chromosome"/>
</dbReference>
<dbReference type="GO" id="GO:0003824">
    <property type="term" value="F:catalytic activity"/>
    <property type="evidence" value="ECO:0007669"/>
    <property type="project" value="UniProtKB-ARBA"/>
</dbReference>
<dbReference type="OrthoDB" id="2664633at2"/>
<dbReference type="Pfam" id="PF13018">
    <property type="entry name" value="ESPR"/>
    <property type="match status" value="1"/>
</dbReference>
<dbReference type="InterPro" id="IPR010069">
    <property type="entry name" value="CdiA_FHA1_rpt"/>
</dbReference>
<dbReference type="InterPro" id="IPR025157">
    <property type="entry name" value="Hemagglutinin_rpt"/>
</dbReference>
<evidence type="ECO:0000256" key="1">
    <source>
        <dbReference type="SAM" id="MobiDB-lite"/>
    </source>
</evidence>
<dbReference type="SUPFAM" id="SSF51126">
    <property type="entry name" value="Pectin lyase-like"/>
    <property type="match status" value="1"/>
</dbReference>
<protein>
    <submittedName>
        <fullName evidence="3">Filamentous hemagglutinin</fullName>
    </submittedName>
</protein>
<proteinExistence type="predicted"/>
<sequence length="2412" mass="258715">MNRLCYRVIFNKNLGQLIVVSEKTRSQGKSSQTTKASRSLVFSAAAGTGFGLKTLSLSLLLSLGLVAHANTPTTILADKSADKSLQPIVLLTASGITSVNITTPNARGLSNNHYSQFDVGNSGVILNNNRQATNTQIAGFVAANPFMARGEASTILNQINSNHPSYLGGFIEIAGKKADVIIANPSGLVVNGAGLINAGNAHLAAAGSEVNQGQVSGYQVGGDVLVLGTGLDNRQVDFTQVIARHVQLDAPIVANELQLITSNGYIDTNGTTTSTSAQGKQITKGRTIAVDIGELGGVYAGKITLISSEIDTLVNNQGQIFSGLGGLQLDIGGNLVNTGTISSQGKATLVAKDAINSGTVSSKEQLTLVFDNLDNAGTVLTTDEVKAQVVNTISNQSSAQINAQRLNVQSNQFINDGTITQTGTQALSVIAQGKLTNLGDIGKVDTVAIDTMPTPDTPSAPISPKETTVALPSSATDQGISQITSSPPQNQNLATGIIKTINNLDNLGKIQANGGVDLTAISGLDNTGKLNVRHLKASGDALTNTADIQASTTDIYTNTVNNNHGKLTASHMLSITTDQLNNTKGKLHSAKDSDLQVSQQITNTQGEILANGLLNIHDNNQNSLTVINADGTLLAQDLSIQAKSLSNTGELSAANDLSLQLTDDLQVQRDLQAGNTLTINTQGSIDNQKTIQAGFVVDIFAKDIINQGTINSNKTTYLQSQKTLLNIGTGKIYGDHVALAANTLSNTDTDNASAIIAAYTRLDIGADKIINKTQRKTLQNSDSHSKLLSEGTLHIGGSLDDNHQAVGKATSLENLSTNIESGGDMFIAAAKTTNDNLHLETAIHQIGDIEEKHTISFSNRTSSEHGPGDWGWNLKDKLPDEYEPSKFRFDGLKHIYLDNEDGSTVGLGRIWIENYDKLRHFKTLVKYTDPSVIKSGGSIRFDGDVDNLDSTILAQDDILATSTNINNISTKGVSYTLRDRQSTHRDWYHDGGIGGSGYTRADLYNKTTNEKIHEKTFEMPTTVTLNQQSIDKPNSNAQTADITSKTANVAIATINTTLLPSSSLYTINPAHPDYLVQTDPAFVNYRKWLSSDYMLKALQSDPNYMHKQIGDGYYQQRLVAEQIAQLTGRNYLSDYQNQEEQFKALMDAGIEFAQAFNLAAGTALTAEQMSLLTKPMIWLQLKDIALEDGSWQRVYYPVVLLPKNQLTLQADGALIAARNIIVDGEIIKNKGTMLAKEDVILAAKDVYLSGGSLAAKRIRVLAEQNIHNQAKIDADESVKLHAGQDIYPTATAGLNSTSPAQIRVGDAKADTQANLILQAGRDITLANANISNESQAVSIIKADRNLNIGAVSTTHTQKTVWNQDNEQQQSKTIWHGSQIDTQGSLLLHSANELNITVNHTTQTESYSDRFYTKNKQTLSSSSAKSQSNYNKTTAVGSQITGTKVLLSANDNIQITSSQVVSDDGTSLNAGKDIRIDSATNTLNSQFAFSHDTSGLMSSGNIGVSIGKETISQDTVQNRTTQAGSTVGSLQGNTTSHAGNNYSQTASIISTPQGDTTITAKQVDITTADNTYYTNNQSKYKKKGLTFAVNVPIVNAAQATVNTAQTVGKSSNDRINAMAVANTGWQAYQTSKTLANTGKAISEIAKGNLKNANELAQISAAITYGEQQNTTQTILQGTTAEASQVLAGGTVTIQATDKDGTNSTSNINITGSNVLGRLSTQLTADNDIDIKAYEQYHSERSSNQSKGYNAGVAISYGKDGFAFGVTAGGNYGKGYGNADEVTHKTSHVGDSNSQTTITTGDKLTVQGGQVKGGGVTITANDLYLASTQDTATYVAKQQNIQAQAAAGYGASLNVNYSQSKINADYKSVSEQSGIFAGNNGFNININNHTQLDGAIITSTAKAEEQGKNSFGTGTINTTTLQNHSSYDANSFGIGGGVNISGEALGQKIPNPNKPIKAQTVSTATTPTYQGMGYGTDKDNNHSQTTSGIGTHNITITNQDKQNSKYQNTDSQNLYTNITTDDVAENKYINGIISNNFDKNKVQQEITLQQQVTFTFGQNAPKAVAEISDYAITKILNNPNLSTDEKLAETKKWAEGGIYRIALHTATAALATGTIEGAVSAGTTAYTIPKLDEYLTKQGYTKQVRDTTLLALSATLGTTIGDSTASTVNNVGQTRWNYLNHWENAKLKELKAKKQKLSNAYGYCISSECAEISKQITELEQLSKQRNQEFDTAYANCRAGIDCNQFYYLHVVQRNEWNKHGIRLFKQQFNPSLSLNEQSYEFNKTWTRYPDSQNAFHNFSNDGSVILKDPDGSYPNIKYVHKNGQFEVIVNKAGTIITNPVNAGTFNYYSDLIGHKDYDVDPWADFGNGNGDSTSYELRRSGITGKIFGEFSIYDDKNDALKKFKKIDDKKVKK</sequence>
<organism evidence="3 4">
    <name type="scientific">Moraxella cuniculi</name>
    <dbReference type="NCBI Taxonomy" id="34061"/>
    <lineage>
        <taxon>Bacteria</taxon>
        <taxon>Pseudomonadati</taxon>
        <taxon>Pseudomonadota</taxon>
        <taxon>Gammaproteobacteria</taxon>
        <taxon>Moraxellales</taxon>
        <taxon>Moraxellaceae</taxon>
        <taxon>Moraxella</taxon>
    </lineage>
</organism>
<dbReference type="NCBIfam" id="TIGR01901">
    <property type="entry name" value="adhes_NPXG"/>
    <property type="match status" value="1"/>
</dbReference>
<feature type="region of interest" description="Disordered" evidence="1">
    <location>
        <begin position="1978"/>
        <end position="2005"/>
    </location>
</feature>
<dbReference type="NCBIfam" id="TIGR01731">
    <property type="entry name" value="fil_hemag_20aa"/>
    <property type="match status" value="6"/>
</dbReference>
<dbReference type="EMBL" id="LR134343">
    <property type="protein sequence ID" value="VEG13182.1"/>
    <property type="molecule type" value="Genomic_DNA"/>
</dbReference>
<feature type="compositionally biased region" description="Polar residues" evidence="1">
    <location>
        <begin position="1980"/>
        <end position="2005"/>
    </location>
</feature>
<evidence type="ECO:0000259" key="2">
    <source>
        <dbReference type="SMART" id="SM00912"/>
    </source>
</evidence>
<dbReference type="SMART" id="SM00912">
    <property type="entry name" value="Haemagg_act"/>
    <property type="match status" value="1"/>
</dbReference>
<evidence type="ECO:0000313" key="4">
    <source>
        <dbReference type="Proteomes" id="UP000274100"/>
    </source>
</evidence>
<dbReference type="KEGG" id="mcun:NCTC10297_01144"/>
<dbReference type="Pfam" id="PF05860">
    <property type="entry name" value="TPS"/>
    <property type="match status" value="1"/>
</dbReference>
<evidence type="ECO:0000313" key="3">
    <source>
        <dbReference type="EMBL" id="VEG13182.1"/>
    </source>
</evidence>
<dbReference type="Gene3D" id="2.160.20.10">
    <property type="entry name" value="Single-stranded right-handed beta-helix, Pectin lyase-like"/>
    <property type="match status" value="1"/>
</dbReference>
<dbReference type="InterPro" id="IPR024973">
    <property type="entry name" value="ESPR"/>
</dbReference>
<reference evidence="3 4" key="1">
    <citation type="submission" date="2018-12" db="EMBL/GenBank/DDBJ databases">
        <authorList>
            <consortium name="Pathogen Informatics"/>
        </authorList>
    </citation>
    <scope>NUCLEOTIDE SEQUENCE [LARGE SCALE GENOMIC DNA]</scope>
    <source>
        <strain evidence="3 4">NCTC10297</strain>
    </source>
</reference>
<dbReference type="InterPro" id="IPR011050">
    <property type="entry name" value="Pectin_lyase_fold/virulence"/>
</dbReference>